<accession>A0A183FPT8</accession>
<feature type="region of interest" description="Disordered" evidence="1">
    <location>
        <begin position="45"/>
        <end position="65"/>
    </location>
</feature>
<keyword evidence="3" id="KW-1185">Reference proteome</keyword>
<name>A0A183FPT8_HELPZ</name>
<dbReference type="EMBL" id="UZAH01026507">
    <property type="protein sequence ID" value="VDO81741.1"/>
    <property type="molecule type" value="Genomic_DNA"/>
</dbReference>
<accession>A0A3P7Y3X3</accession>
<proteinExistence type="predicted"/>
<dbReference type="WBParaSite" id="HPBE_0000966601-mRNA-1">
    <property type="protein sequence ID" value="HPBE_0000966601-mRNA-1"/>
    <property type="gene ID" value="HPBE_0000966601"/>
</dbReference>
<evidence type="ECO:0000256" key="1">
    <source>
        <dbReference type="SAM" id="MobiDB-lite"/>
    </source>
</evidence>
<reference evidence="4" key="2">
    <citation type="submission" date="2019-09" db="UniProtKB">
        <authorList>
            <consortium name="WormBaseParasite"/>
        </authorList>
    </citation>
    <scope>IDENTIFICATION</scope>
</reference>
<evidence type="ECO:0000313" key="2">
    <source>
        <dbReference type="EMBL" id="VDO81741.1"/>
    </source>
</evidence>
<gene>
    <name evidence="2" type="ORF">HPBE_LOCUS9667</name>
</gene>
<protein>
    <submittedName>
        <fullName evidence="4">PITH domain-containing protein</fullName>
    </submittedName>
</protein>
<sequence>MPESGDDFLELGWNDTDSELLWNLRNEAADHPSLRYFERATRQGIDGSSAKRRESDDVPQTSSNVRYDSDDVLKMSFNFRQDSKDLLQTSSNVRYDSDDVLKMSLKLRRYPE</sequence>
<evidence type="ECO:0000313" key="4">
    <source>
        <dbReference type="WBParaSite" id="HPBE_0000966601-mRNA-1"/>
    </source>
</evidence>
<dbReference type="AlphaFoldDB" id="A0A183FPT8"/>
<organism evidence="3 4">
    <name type="scientific">Heligmosomoides polygyrus</name>
    <name type="common">Parasitic roundworm</name>
    <dbReference type="NCBI Taxonomy" id="6339"/>
    <lineage>
        <taxon>Eukaryota</taxon>
        <taxon>Metazoa</taxon>
        <taxon>Ecdysozoa</taxon>
        <taxon>Nematoda</taxon>
        <taxon>Chromadorea</taxon>
        <taxon>Rhabditida</taxon>
        <taxon>Rhabditina</taxon>
        <taxon>Rhabditomorpha</taxon>
        <taxon>Strongyloidea</taxon>
        <taxon>Heligmosomidae</taxon>
        <taxon>Heligmosomoides</taxon>
    </lineage>
</organism>
<evidence type="ECO:0000313" key="3">
    <source>
        <dbReference type="Proteomes" id="UP000050761"/>
    </source>
</evidence>
<reference evidence="2 3" key="1">
    <citation type="submission" date="2018-11" db="EMBL/GenBank/DDBJ databases">
        <authorList>
            <consortium name="Pathogen Informatics"/>
        </authorList>
    </citation>
    <scope>NUCLEOTIDE SEQUENCE [LARGE SCALE GENOMIC DNA]</scope>
</reference>
<dbReference type="Proteomes" id="UP000050761">
    <property type="component" value="Unassembled WGS sequence"/>
</dbReference>
<dbReference type="OrthoDB" id="5853592at2759"/>